<dbReference type="InterPro" id="IPR003370">
    <property type="entry name" value="Chromate_transpt"/>
</dbReference>
<dbReference type="OrthoDB" id="8969999at2"/>
<feature type="compositionally biased region" description="Pro residues" evidence="7">
    <location>
        <begin position="44"/>
        <end position="54"/>
    </location>
</feature>
<accession>A0A1H3A9W8</accession>
<feature type="transmembrane region" description="Helical" evidence="8">
    <location>
        <begin position="165"/>
        <end position="186"/>
    </location>
</feature>
<dbReference type="NCBIfam" id="TIGR00937">
    <property type="entry name" value="2A51"/>
    <property type="match status" value="1"/>
</dbReference>
<name>A0A1H3A9W8_9RHOB</name>
<gene>
    <name evidence="9" type="ORF">SAMN05444336_104102</name>
</gene>
<evidence type="ECO:0000256" key="4">
    <source>
        <dbReference type="ARBA" id="ARBA00022692"/>
    </source>
</evidence>
<dbReference type="EMBL" id="FNMZ01000004">
    <property type="protein sequence ID" value="SDX26088.1"/>
    <property type="molecule type" value="Genomic_DNA"/>
</dbReference>
<dbReference type="InterPro" id="IPR014047">
    <property type="entry name" value="Chr_Tranpt_l_chain"/>
</dbReference>
<comment type="similarity">
    <text evidence="2">Belongs to the chromate ion transporter (CHR) (TC 2.A.51) family.</text>
</comment>
<proteinExistence type="inferred from homology"/>
<feature type="transmembrane region" description="Helical" evidence="8">
    <location>
        <begin position="403"/>
        <end position="422"/>
    </location>
</feature>
<protein>
    <submittedName>
        <fullName evidence="9">Chromate transporter</fullName>
    </submittedName>
</protein>
<keyword evidence="6 8" id="KW-0472">Membrane</keyword>
<evidence type="ECO:0000256" key="3">
    <source>
        <dbReference type="ARBA" id="ARBA00022475"/>
    </source>
</evidence>
<keyword evidence="4 8" id="KW-0812">Transmembrane</keyword>
<evidence type="ECO:0000256" key="5">
    <source>
        <dbReference type="ARBA" id="ARBA00022989"/>
    </source>
</evidence>
<dbReference type="PANTHER" id="PTHR33567:SF3">
    <property type="entry name" value="CHROMATE ION TRANSPORTER (EUROFUNG)"/>
    <property type="match status" value="1"/>
</dbReference>
<evidence type="ECO:0000256" key="6">
    <source>
        <dbReference type="ARBA" id="ARBA00023136"/>
    </source>
</evidence>
<evidence type="ECO:0000256" key="2">
    <source>
        <dbReference type="ARBA" id="ARBA00005262"/>
    </source>
</evidence>
<dbReference type="AlphaFoldDB" id="A0A1H3A9W8"/>
<evidence type="ECO:0000256" key="1">
    <source>
        <dbReference type="ARBA" id="ARBA00004651"/>
    </source>
</evidence>
<dbReference type="GO" id="GO:0005886">
    <property type="term" value="C:plasma membrane"/>
    <property type="evidence" value="ECO:0007669"/>
    <property type="project" value="UniProtKB-SubCell"/>
</dbReference>
<feature type="transmembrane region" description="Helical" evidence="8">
    <location>
        <begin position="251"/>
        <end position="270"/>
    </location>
</feature>
<keyword evidence="10" id="KW-1185">Reference proteome</keyword>
<evidence type="ECO:0000256" key="7">
    <source>
        <dbReference type="SAM" id="MobiDB-lite"/>
    </source>
</evidence>
<dbReference type="Proteomes" id="UP000199118">
    <property type="component" value="Unassembled WGS sequence"/>
</dbReference>
<dbReference type="PANTHER" id="PTHR33567">
    <property type="entry name" value="CHROMATE ION TRANSPORTER (EUROFUNG)"/>
    <property type="match status" value="1"/>
</dbReference>
<keyword evidence="5 8" id="KW-1133">Transmembrane helix</keyword>
<sequence>MASGGIAETGSDGGAPKGAAGTPPAASPAGDGPGAAPRSDPHPGLHPGPRPVPRPPGGAAEVFVLFLRLGLTSFGGPAAHLGFFREAVVARRGWLDEAAYAELVALCQFMPGPASSQLGFALGLLRAGWAGALAAFAGFTLPSALLMAGFAAGVAGAGAGGFGGAGWLMGLKAAAVAVVAQALMGMGRSLAPDARRKALAGGAAALALLAPGVAGQLGAIGLGALAGLFLLPEPAAEAPGSGLSSPISRRAGAACLAAFAGLLALSPLLAGLGPLAALADGFYRSGALVFGGGHVVLPLLEAETVARGLVPADAFVAGYGAAQAVPGPLFTFAAFLGWMAEGAAGACVALAAIFLPGFLAVAGALPFWAAIRARPGARAALMGVNAAVVGLLLAALYDPVFAQGAATAGGAVTALAAWLALVEAKLSPVIVVAGAAALGQGLAWAGLG</sequence>
<keyword evidence="3" id="KW-1003">Cell membrane</keyword>
<reference evidence="9 10" key="1">
    <citation type="submission" date="2016-10" db="EMBL/GenBank/DDBJ databases">
        <authorList>
            <person name="de Groot N.N."/>
        </authorList>
    </citation>
    <scope>NUCLEOTIDE SEQUENCE [LARGE SCALE GENOMIC DNA]</scope>
    <source>
        <strain evidence="9 10">DSM 17890</strain>
    </source>
</reference>
<feature type="compositionally biased region" description="Low complexity" evidence="7">
    <location>
        <begin position="17"/>
        <end position="37"/>
    </location>
</feature>
<comment type="subcellular location">
    <subcellularLocation>
        <location evidence="1">Cell membrane</location>
        <topology evidence="1">Multi-pass membrane protein</topology>
    </subcellularLocation>
</comment>
<feature type="region of interest" description="Disordered" evidence="7">
    <location>
        <begin position="1"/>
        <end position="54"/>
    </location>
</feature>
<dbReference type="PIRSF" id="PIRSF004810">
    <property type="entry name" value="ChrA"/>
    <property type="match status" value="1"/>
</dbReference>
<feature type="transmembrane region" description="Helical" evidence="8">
    <location>
        <begin position="343"/>
        <end position="367"/>
    </location>
</feature>
<dbReference type="Pfam" id="PF02417">
    <property type="entry name" value="Chromate_transp"/>
    <property type="match status" value="2"/>
</dbReference>
<feature type="transmembrane region" description="Helical" evidence="8">
    <location>
        <begin position="379"/>
        <end position="397"/>
    </location>
</feature>
<organism evidence="9 10">
    <name type="scientific">Albimonas donghaensis</name>
    <dbReference type="NCBI Taxonomy" id="356660"/>
    <lineage>
        <taxon>Bacteria</taxon>
        <taxon>Pseudomonadati</taxon>
        <taxon>Pseudomonadota</taxon>
        <taxon>Alphaproteobacteria</taxon>
        <taxon>Rhodobacterales</taxon>
        <taxon>Paracoccaceae</taxon>
        <taxon>Albimonas</taxon>
    </lineage>
</organism>
<feature type="transmembrane region" description="Helical" evidence="8">
    <location>
        <begin position="198"/>
        <end position="231"/>
    </location>
</feature>
<feature type="transmembrane region" description="Helical" evidence="8">
    <location>
        <begin position="429"/>
        <end position="447"/>
    </location>
</feature>
<evidence type="ECO:0000313" key="9">
    <source>
        <dbReference type="EMBL" id="SDX26088.1"/>
    </source>
</evidence>
<feature type="transmembrane region" description="Helical" evidence="8">
    <location>
        <begin position="132"/>
        <end position="159"/>
    </location>
</feature>
<evidence type="ECO:0000256" key="8">
    <source>
        <dbReference type="SAM" id="Phobius"/>
    </source>
</evidence>
<evidence type="ECO:0000313" key="10">
    <source>
        <dbReference type="Proteomes" id="UP000199118"/>
    </source>
</evidence>
<dbReference type="GO" id="GO:0015109">
    <property type="term" value="F:chromate transmembrane transporter activity"/>
    <property type="evidence" value="ECO:0007669"/>
    <property type="project" value="InterPro"/>
</dbReference>
<dbReference type="STRING" id="356660.SAMN05444336_104102"/>